<proteinExistence type="predicted"/>
<evidence type="ECO:0000313" key="4">
    <source>
        <dbReference type="Proteomes" id="UP000838878"/>
    </source>
</evidence>
<feature type="non-terminal residue" evidence="3">
    <location>
        <position position="145"/>
    </location>
</feature>
<keyword evidence="4" id="KW-1185">Reference proteome</keyword>
<protein>
    <submittedName>
        <fullName evidence="3">Uncharacterized protein</fullName>
    </submittedName>
</protein>
<evidence type="ECO:0000256" key="1">
    <source>
        <dbReference type="SAM" id="Coils"/>
    </source>
</evidence>
<gene>
    <name evidence="3" type="ORF">BINO364_LOCUS11157</name>
</gene>
<accession>A0A8J9UTG4</accession>
<dbReference type="EMBL" id="OV170225">
    <property type="protein sequence ID" value="CAH0725587.1"/>
    <property type="molecule type" value="Genomic_DNA"/>
</dbReference>
<reference evidence="3" key="1">
    <citation type="submission" date="2021-12" db="EMBL/GenBank/DDBJ databases">
        <authorList>
            <person name="Martin H S."/>
        </authorList>
    </citation>
    <scope>NUCLEOTIDE SEQUENCE</scope>
</reference>
<organism evidence="3 4">
    <name type="scientific">Brenthis ino</name>
    <name type="common">lesser marbled fritillary</name>
    <dbReference type="NCBI Taxonomy" id="405034"/>
    <lineage>
        <taxon>Eukaryota</taxon>
        <taxon>Metazoa</taxon>
        <taxon>Ecdysozoa</taxon>
        <taxon>Arthropoda</taxon>
        <taxon>Hexapoda</taxon>
        <taxon>Insecta</taxon>
        <taxon>Pterygota</taxon>
        <taxon>Neoptera</taxon>
        <taxon>Endopterygota</taxon>
        <taxon>Lepidoptera</taxon>
        <taxon>Glossata</taxon>
        <taxon>Ditrysia</taxon>
        <taxon>Papilionoidea</taxon>
        <taxon>Nymphalidae</taxon>
        <taxon>Heliconiinae</taxon>
        <taxon>Argynnini</taxon>
        <taxon>Brenthis</taxon>
    </lineage>
</organism>
<dbReference type="AlphaFoldDB" id="A0A8J9UTG4"/>
<feature type="coiled-coil region" evidence="1">
    <location>
        <begin position="87"/>
        <end position="117"/>
    </location>
</feature>
<feature type="region of interest" description="Disordered" evidence="2">
    <location>
        <begin position="1"/>
        <end position="23"/>
    </location>
</feature>
<evidence type="ECO:0000313" key="3">
    <source>
        <dbReference type="EMBL" id="CAH0725587.1"/>
    </source>
</evidence>
<feature type="compositionally biased region" description="Basic and acidic residues" evidence="2">
    <location>
        <begin position="1"/>
        <end position="12"/>
    </location>
</feature>
<dbReference type="Proteomes" id="UP000838878">
    <property type="component" value="Chromosome 5"/>
</dbReference>
<name>A0A8J9UTG4_9NEOP</name>
<sequence>MKRKANIEKNNEPKATSLLNANEMDMNETKMALCRKQKAFKIAEANKAMIETQKKMLEKERSKQEKFDEDIIRKVIEQETKIMADKAKLEREAIKEYESQNKKIKELKTIREEEAEKIRTIWQNYQEKVNYKTKLIFKEVINFPS</sequence>
<dbReference type="OrthoDB" id="7461743at2759"/>
<evidence type="ECO:0000256" key="2">
    <source>
        <dbReference type="SAM" id="MobiDB-lite"/>
    </source>
</evidence>
<keyword evidence="1" id="KW-0175">Coiled coil</keyword>